<comment type="caution">
    <text evidence="3">The sequence shown here is derived from an EMBL/GenBank/DDBJ whole genome shotgun (WGS) entry which is preliminary data.</text>
</comment>
<dbReference type="OrthoDB" id="2969417at2"/>
<dbReference type="EMBL" id="QWEH01000004">
    <property type="protein sequence ID" value="RHW33048.1"/>
    <property type="molecule type" value="Genomic_DNA"/>
</dbReference>
<protein>
    <recommendedName>
        <fullName evidence="5">Sporulation protein</fullName>
    </recommendedName>
</protein>
<feature type="signal peptide" evidence="2">
    <location>
        <begin position="1"/>
        <end position="21"/>
    </location>
</feature>
<keyword evidence="4" id="KW-1185">Reference proteome</keyword>
<evidence type="ECO:0000313" key="3">
    <source>
        <dbReference type="EMBL" id="RHW33048.1"/>
    </source>
</evidence>
<dbReference type="Proteomes" id="UP000285456">
    <property type="component" value="Unassembled WGS sequence"/>
</dbReference>
<organism evidence="3 4">
    <name type="scientific">Oceanobacillus profundus</name>
    <dbReference type="NCBI Taxonomy" id="372463"/>
    <lineage>
        <taxon>Bacteria</taxon>
        <taxon>Bacillati</taxon>
        <taxon>Bacillota</taxon>
        <taxon>Bacilli</taxon>
        <taxon>Bacillales</taxon>
        <taxon>Bacillaceae</taxon>
        <taxon>Oceanobacillus</taxon>
    </lineage>
</organism>
<keyword evidence="2" id="KW-0732">Signal</keyword>
<accession>A0A417YJ14</accession>
<dbReference type="Pfam" id="PF09580">
    <property type="entry name" value="Spore_YhcN_YlaJ"/>
    <property type="match status" value="1"/>
</dbReference>
<evidence type="ECO:0008006" key="5">
    <source>
        <dbReference type="Google" id="ProtNLM"/>
    </source>
</evidence>
<dbReference type="AlphaFoldDB" id="A0A417YJ14"/>
<evidence type="ECO:0000256" key="2">
    <source>
        <dbReference type="SAM" id="SignalP"/>
    </source>
</evidence>
<evidence type="ECO:0000313" key="4">
    <source>
        <dbReference type="Proteomes" id="UP000285456"/>
    </source>
</evidence>
<reference evidence="3 4" key="1">
    <citation type="journal article" date="2007" name="Int. J. Syst. Evol. Microbiol.">
        <title>Oceanobacillus profundus sp. nov., isolated from a deep-sea sediment core.</title>
        <authorList>
            <person name="Kim Y.G."/>
            <person name="Choi D.H."/>
            <person name="Hyun S."/>
            <person name="Cho B.C."/>
        </authorList>
    </citation>
    <scope>NUCLEOTIDE SEQUENCE [LARGE SCALE GENOMIC DNA]</scope>
    <source>
        <strain evidence="3 4">DSM 18246</strain>
    </source>
</reference>
<name>A0A417YJ14_9BACI</name>
<feature type="region of interest" description="Disordered" evidence="1">
    <location>
        <begin position="26"/>
        <end position="70"/>
    </location>
</feature>
<gene>
    <name evidence="3" type="ORF">D1B32_08360</name>
</gene>
<feature type="chain" id="PRO_5039409645" description="Sporulation protein" evidence="2">
    <location>
        <begin position="22"/>
        <end position="185"/>
    </location>
</feature>
<dbReference type="InterPro" id="IPR019076">
    <property type="entry name" value="Spore_lipoprot_YhcN/YlaJ-like"/>
</dbReference>
<proteinExistence type="predicted"/>
<evidence type="ECO:0000256" key="1">
    <source>
        <dbReference type="SAM" id="MobiDB-lite"/>
    </source>
</evidence>
<sequence length="185" mass="21463">MNRRKSICFILLFMLLIGCNAENETSEQRKDDVVQPIHFEPKTDANNRYESKQPSIGERGGYPQSKQEGVNASDFTHYSDAFTNEESARITEELSKQKDIIQAQVASTEDRIVVAVILREHFNHDVTQNIKQEVREIIPNTDKQVIVYTDDIEWDRMKNLDARLRAKNNGDDLETFIEDLFQLKD</sequence>
<dbReference type="RefSeq" id="WP_095307170.1">
    <property type="nucleotide sequence ID" value="NZ_JAUOPF010000002.1"/>
</dbReference>
<dbReference type="PROSITE" id="PS51257">
    <property type="entry name" value="PROKAR_LIPOPROTEIN"/>
    <property type="match status" value="1"/>
</dbReference>
<feature type="compositionally biased region" description="Basic and acidic residues" evidence="1">
    <location>
        <begin position="26"/>
        <end position="51"/>
    </location>
</feature>